<dbReference type="InterPro" id="IPR036412">
    <property type="entry name" value="HAD-like_sf"/>
</dbReference>
<evidence type="ECO:0000259" key="4">
    <source>
        <dbReference type="Pfam" id="PF00122"/>
    </source>
</evidence>
<keyword evidence="3" id="KW-1133">Transmembrane helix</keyword>
<feature type="transmembrane region" description="Helical" evidence="3">
    <location>
        <begin position="636"/>
        <end position="656"/>
    </location>
</feature>
<reference evidence="5 6" key="1">
    <citation type="submission" date="2016-08" db="EMBL/GenBank/DDBJ databases">
        <title>A Parts List for Fungal Cellulosomes Revealed by Comparative Genomics.</title>
        <authorList>
            <consortium name="DOE Joint Genome Institute"/>
            <person name="Haitjema C.H."/>
            <person name="Gilmore S.P."/>
            <person name="Henske J.K."/>
            <person name="Solomon K.V."/>
            <person name="De Groot R."/>
            <person name="Kuo A."/>
            <person name="Mondo S.J."/>
            <person name="Salamov A.A."/>
            <person name="Labutti K."/>
            <person name="Zhao Z."/>
            <person name="Chiniquy J."/>
            <person name="Barry K."/>
            <person name="Brewer H.M."/>
            <person name="Purvine S.O."/>
            <person name="Wright A.T."/>
            <person name="Boxma B."/>
            <person name="Van Alen T."/>
            <person name="Hackstein J.H."/>
            <person name="Baker S.E."/>
            <person name="Grigoriev I.V."/>
            <person name="O'Malley M.A."/>
        </authorList>
    </citation>
    <scope>NUCLEOTIDE SEQUENCE [LARGE SCALE GENOMIC DNA]</scope>
    <source>
        <strain evidence="5 6">S4</strain>
    </source>
</reference>
<evidence type="ECO:0000313" key="5">
    <source>
        <dbReference type="EMBL" id="ORX80720.1"/>
    </source>
</evidence>
<feature type="domain" description="P-type ATPase A" evidence="4">
    <location>
        <begin position="820"/>
        <end position="912"/>
    </location>
</feature>
<keyword evidence="1" id="KW-0479">Metal-binding</keyword>
<dbReference type="SUPFAM" id="SSF81653">
    <property type="entry name" value="Calcium ATPase, transduction domain A"/>
    <property type="match status" value="1"/>
</dbReference>
<feature type="transmembrane region" description="Helical" evidence="3">
    <location>
        <begin position="970"/>
        <end position="997"/>
    </location>
</feature>
<evidence type="ECO:0000256" key="1">
    <source>
        <dbReference type="ARBA" id="ARBA00022723"/>
    </source>
</evidence>
<feature type="transmembrane region" description="Helical" evidence="3">
    <location>
        <begin position="714"/>
        <end position="737"/>
    </location>
</feature>
<reference evidence="5 6" key="2">
    <citation type="submission" date="2016-08" db="EMBL/GenBank/DDBJ databases">
        <title>Pervasive Adenine N6-methylation of Active Genes in Fungi.</title>
        <authorList>
            <consortium name="DOE Joint Genome Institute"/>
            <person name="Mondo S.J."/>
            <person name="Dannebaum R.O."/>
            <person name="Kuo R.C."/>
            <person name="Labutti K."/>
            <person name="Haridas S."/>
            <person name="Kuo A."/>
            <person name="Salamov A."/>
            <person name="Ahrendt S.R."/>
            <person name="Lipzen A."/>
            <person name="Sullivan W."/>
            <person name="Andreopoulos W.B."/>
            <person name="Clum A."/>
            <person name="Lindquist E."/>
            <person name="Daum C."/>
            <person name="Ramamoorthy G.K."/>
            <person name="Gryganskyi A."/>
            <person name="Culley D."/>
            <person name="Magnuson J.K."/>
            <person name="James T.Y."/>
            <person name="O'Malley M.A."/>
            <person name="Stajich J.E."/>
            <person name="Spatafora J.W."/>
            <person name="Visel A."/>
            <person name="Grigoriev I.V."/>
        </authorList>
    </citation>
    <scope>NUCLEOTIDE SEQUENCE [LARGE SCALE GENOMIC DNA]</scope>
    <source>
        <strain evidence="5 6">S4</strain>
    </source>
</reference>
<keyword evidence="3" id="KW-0472">Membrane</keyword>
<dbReference type="OrthoDB" id="432719at2759"/>
<organism evidence="5 6">
    <name type="scientific">Anaeromyces robustus</name>
    <dbReference type="NCBI Taxonomy" id="1754192"/>
    <lineage>
        <taxon>Eukaryota</taxon>
        <taxon>Fungi</taxon>
        <taxon>Fungi incertae sedis</taxon>
        <taxon>Chytridiomycota</taxon>
        <taxon>Chytridiomycota incertae sedis</taxon>
        <taxon>Neocallimastigomycetes</taxon>
        <taxon>Neocallimastigales</taxon>
        <taxon>Neocallimastigaceae</taxon>
        <taxon>Anaeromyces</taxon>
    </lineage>
</organism>
<dbReference type="Gene3D" id="3.40.1110.10">
    <property type="entry name" value="Calcium-transporting ATPase, cytoplasmic domain N"/>
    <property type="match status" value="1"/>
</dbReference>
<accession>A0A1Y1X4H5</accession>
<feature type="transmembrane region" description="Helical" evidence="3">
    <location>
        <begin position="610"/>
        <end position="629"/>
    </location>
</feature>
<evidence type="ECO:0000313" key="6">
    <source>
        <dbReference type="Proteomes" id="UP000193944"/>
    </source>
</evidence>
<dbReference type="GO" id="GO:0043682">
    <property type="term" value="F:P-type divalent copper transporter activity"/>
    <property type="evidence" value="ECO:0007669"/>
    <property type="project" value="TreeGrafter"/>
</dbReference>
<dbReference type="GO" id="GO:0055070">
    <property type="term" value="P:copper ion homeostasis"/>
    <property type="evidence" value="ECO:0007669"/>
    <property type="project" value="TreeGrafter"/>
</dbReference>
<dbReference type="InterPro" id="IPR059000">
    <property type="entry name" value="ATPase_P-type_domA"/>
</dbReference>
<dbReference type="Pfam" id="PF00122">
    <property type="entry name" value="E1-E2_ATPase"/>
    <property type="match status" value="1"/>
</dbReference>
<dbReference type="GO" id="GO:0000166">
    <property type="term" value="F:nucleotide binding"/>
    <property type="evidence" value="ECO:0007669"/>
    <property type="project" value="InterPro"/>
</dbReference>
<dbReference type="GO" id="GO:0016020">
    <property type="term" value="C:membrane"/>
    <property type="evidence" value="ECO:0007669"/>
    <property type="project" value="TreeGrafter"/>
</dbReference>
<feature type="transmembrane region" description="Helical" evidence="3">
    <location>
        <begin position="1415"/>
        <end position="1436"/>
    </location>
</feature>
<dbReference type="Gene3D" id="2.70.150.10">
    <property type="entry name" value="Calcium-transporting ATPase, cytoplasmic transduction domain A"/>
    <property type="match status" value="1"/>
</dbReference>
<proteinExistence type="predicted"/>
<dbReference type="InterPro" id="IPR008250">
    <property type="entry name" value="ATPase_P-typ_transduc_dom_A_sf"/>
</dbReference>
<dbReference type="InterPro" id="IPR023214">
    <property type="entry name" value="HAD_sf"/>
</dbReference>
<protein>
    <recommendedName>
        <fullName evidence="4">P-type ATPase A domain-containing protein</fullName>
    </recommendedName>
</protein>
<comment type="caution">
    <text evidence="5">The sequence shown here is derived from an EMBL/GenBank/DDBJ whole genome shotgun (WGS) entry which is preliminary data.</text>
</comment>
<keyword evidence="2" id="KW-1278">Translocase</keyword>
<gene>
    <name evidence="5" type="ORF">BCR32DRAFT_293671</name>
</gene>
<name>A0A1Y1X4H5_9FUNG</name>
<dbReference type="EMBL" id="MCFG01000137">
    <property type="protein sequence ID" value="ORX80720.1"/>
    <property type="molecule type" value="Genomic_DNA"/>
</dbReference>
<feature type="transmembrane region" description="Helical" evidence="3">
    <location>
        <begin position="1442"/>
        <end position="1459"/>
    </location>
</feature>
<evidence type="ECO:0000256" key="2">
    <source>
        <dbReference type="ARBA" id="ARBA00022967"/>
    </source>
</evidence>
<dbReference type="SUPFAM" id="SSF81660">
    <property type="entry name" value="Metal cation-transporting ATPase, ATP-binding domain N"/>
    <property type="match status" value="1"/>
</dbReference>
<dbReference type="GO" id="GO:0005507">
    <property type="term" value="F:copper ion binding"/>
    <property type="evidence" value="ECO:0007669"/>
    <property type="project" value="TreeGrafter"/>
</dbReference>
<dbReference type="InterPro" id="IPR023299">
    <property type="entry name" value="ATPase_P-typ_cyto_dom_N"/>
</dbReference>
<sequence length="1467" mass="169585">MEHHICQGALPNFRAIFNYKVENYGKKHEKSNNSASNSLYSRNKTLWKIKYISFNFDKEEFHQFPKEKLEALKKALYSIPGLGNEEDFIEYQYHYRDYINSNESEQTNLIQFDNDQLSKENPEHESSLNTFNISSLGDINEYPLLNPSFYISPSIVSSVYISLLTNQIKVKYNPDFTNSLLIKNIIIQSGLNILETVPSPYINVIYGNVTNEKISTTTYELPNGNSDDLVKENSFDQDMNMSSTKYQNKYNKNVILELISFSLDNNNHSKITSGICHPDCKNCIQWLKNCISQYLFDQIDIESIQLTKLPWIEFNNNKIYKDFKFKSCRLSLSFKYHESAESFIFDDISNILNEMNIRINRIQIENVSLSNEEKIKRNSFKLSNGLESIVSSNKNVSLHSISFLIPKLNRASEAMRIESKLLKISGIKNPIKFDFINKQCIIIYNSYQVSVKDIISEIKLYHPDATTISNSFRRLKKEEENSIFSIPANNMNDTIESLDIESLDKKESSNIIPTDQDEAEKTEIYYSSDIDQDENILFTSNKYANSINSSTSSTEYMGKSTDYLNEGISNFDGTKYKELKNQVDKRSKNLVDKRFIFYSKIEKCFNICSILTIFSFITPYFFVWINYITNNLYMRLNLHLECIIVLLLSIPVQFYYGSEIHSIALHILKHNICECNFFKNDIENDQITKNNKEQNNNKYSQCFFRSNGKKNYRISGVVVLSFTTWIIWIYSTLGIFIRLLQMYINNSNYETPHIYHEYYETSSLLITCYYVKKLLELMTKQYTIDNISQFMHLQMKKAVLLTPLDPTLTNCNTINEGTLRTEWIESIVDVNSLKEGDIIKILPGNRIPYDGSIVYGKTKLDESMISGNTKPIKKSIMDRVMSGTMNIESSIYVKILDASSDCTFNSMINLIEDVQLSSGSFHIFTDNIYKYLIPVTLIISILTLLLWTFGDIDVNGKAINKESLKNNYQIEFGIIFSISVLIIAFPFTMEFVFPIAISIASKIAMKYGILVKDIAHTFKKLSQLNIIVFNKDQVITNGSPSIVEIIIDENFNQFGRSEAFYEILKSLEYYSSNIYAKCIRNYIKKVEMSLPDKRLIPWDVLYYQETEGYSIVAKIRSSTDPNGSIYDVCLGSEKWMIKQKCIPSLDQSRISVWTERGYSIFYLSINKVIVGMLSVHDNVRDGTKVLIQCLKEQYHIEPWLLSSDNEASTLNIAKQIGIDENHCFYNVLPSEKQEKIKWLQNTYIYKSKKHRKSFNSNFKLISNSLDPELNEYKVYQESTNQFDPFNSHHNSSSIFSDYNRIPSTSHNLLINESSISQTNDSTNNDVNIKIEEEDEDNDCLISHKNDVVQNVVAYIGNDINDSDVFSTADIGLCLGILNDISLDSSVITTIYQDIQCISKLLHLTQYTINYSYTTILYIILLHIILIPIATGLFYPYTWLNPLWIIASLIISIVIHYYRANSLKKVKF</sequence>
<dbReference type="Proteomes" id="UP000193944">
    <property type="component" value="Unassembled WGS sequence"/>
</dbReference>
<keyword evidence="6" id="KW-1185">Reference proteome</keyword>
<dbReference type="Gene3D" id="3.40.50.1000">
    <property type="entry name" value="HAD superfamily/HAD-like"/>
    <property type="match status" value="2"/>
</dbReference>
<feature type="transmembrane region" description="Helical" evidence="3">
    <location>
        <begin position="931"/>
        <end position="950"/>
    </location>
</feature>
<dbReference type="PANTHER" id="PTHR43520:SF8">
    <property type="entry name" value="P-TYPE CU(+) TRANSPORTER"/>
    <property type="match status" value="1"/>
</dbReference>
<dbReference type="SUPFAM" id="SSF56784">
    <property type="entry name" value="HAD-like"/>
    <property type="match status" value="1"/>
</dbReference>
<dbReference type="STRING" id="1754192.A0A1Y1X4H5"/>
<dbReference type="Pfam" id="PF00702">
    <property type="entry name" value="Hydrolase"/>
    <property type="match status" value="1"/>
</dbReference>
<evidence type="ECO:0000256" key="3">
    <source>
        <dbReference type="SAM" id="Phobius"/>
    </source>
</evidence>
<dbReference type="PANTHER" id="PTHR43520">
    <property type="entry name" value="ATP7, ISOFORM B"/>
    <property type="match status" value="1"/>
</dbReference>
<keyword evidence="3" id="KW-0812">Transmembrane</keyword>